<proteinExistence type="inferred from homology"/>
<accession>A0A9X3DZ93</accession>
<keyword evidence="12 20" id="KW-1133">Transmembrane helix</keyword>
<evidence type="ECO:0000256" key="16">
    <source>
        <dbReference type="ARBA" id="ARBA00023211"/>
    </source>
</evidence>
<evidence type="ECO:0000256" key="1">
    <source>
        <dbReference type="ARBA" id="ARBA00000958"/>
    </source>
</evidence>
<dbReference type="PIRSF" id="PIRSF000851">
    <property type="entry name" value="PcS"/>
    <property type="match status" value="1"/>
</dbReference>
<gene>
    <name evidence="21" type="ORF">OSH07_05250</name>
</gene>
<dbReference type="GO" id="GO:0005886">
    <property type="term" value="C:plasma membrane"/>
    <property type="evidence" value="ECO:0007669"/>
    <property type="project" value="UniProtKB-SubCell"/>
</dbReference>
<evidence type="ECO:0000256" key="19">
    <source>
        <dbReference type="PIRNR" id="PIRNR000851"/>
    </source>
</evidence>
<comment type="similarity">
    <text evidence="4 19">Belongs to the CDP-alcohol phosphatidyltransferase class-I family.</text>
</comment>
<dbReference type="AlphaFoldDB" id="A0A9X3DZ93"/>
<evidence type="ECO:0000256" key="3">
    <source>
        <dbReference type="ARBA" id="ARBA00004429"/>
    </source>
</evidence>
<keyword evidence="13 19" id="KW-0443">Lipid metabolism</keyword>
<keyword evidence="17 19" id="KW-1208">Phospholipid metabolism</keyword>
<dbReference type="Proteomes" id="UP001144805">
    <property type="component" value="Unassembled WGS sequence"/>
</dbReference>
<reference evidence="21" key="1">
    <citation type="submission" date="2022-11" db="EMBL/GenBank/DDBJ databases">
        <title>Biodiversity and phylogenetic relationships of bacteria.</title>
        <authorList>
            <person name="Machado R.A.R."/>
            <person name="Bhat A."/>
            <person name="Loulou A."/>
            <person name="Kallel S."/>
        </authorList>
    </citation>
    <scope>NUCLEOTIDE SEQUENCE</scope>
    <source>
        <strain evidence="21">K-TC2</strain>
    </source>
</reference>
<evidence type="ECO:0000256" key="5">
    <source>
        <dbReference type="ARBA" id="ARBA00013195"/>
    </source>
</evidence>
<organism evidence="21 22">
    <name type="scientific">Kaistia nematophila</name>
    <dbReference type="NCBI Taxonomy" id="2994654"/>
    <lineage>
        <taxon>Bacteria</taxon>
        <taxon>Pseudomonadati</taxon>
        <taxon>Pseudomonadota</taxon>
        <taxon>Alphaproteobacteria</taxon>
        <taxon>Hyphomicrobiales</taxon>
        <taxon>Kaistiaceae</taxon>
        <taxon>Kaistia</taxon>
    </lineage>
</organism>
<protein>
    <recommendedName>
        <fullName evidence="6 19">Phosphatidylcholine synthase</fullName>
        <shortName evidence="19">PC synthase</shortName>
        <shortName evidence="19">PCS</shortName>
        <ecNumber evidence="5 19">2.7.8.24</ecNumber>
    </recommendedName>
    <alternativeName>
        <fullName evidence="18 19">CDP-diglyceride-choline O-phosphatidyltransferase</fullName>
    </alternativeName>
</protein>
<keyword evidence="7 19" id="KW-1003">Cell membrane</keyword>
<feature type="transmembrane region" description="Helical" evidence="20">
    <location>
        <begin position="178"/>
        <end position="196"/>
    </location>
</feature>
<dbReference type="GO" id="GO:0050520">
    <property type="term" value="F:phosphatidylcholine synthase activity"/>
    <property type="evidence" value="ECO:0007669"/>
    <property type="project" value="UniProtKB-EC"/>
</dbReference>
<dbReference type="InterPro" id="IPR026027">
    <property type="entry name" value="PcS"/>
</dbReference>
<evidence type="ECO:0000256" key="15">
    <source>
        <dbReference type="ARBA" id="ARBA00023209"/>
    </source>
</evidence>
<keyword evidence="15 19" id="KW-0594">Phospholipid biosynthesis</keyword>
<evidence type="ECO:0000256" key="6">
    <source>
        <dbReference type="ARBA" id="ARBA00015623"/>
    </source>
</evidence>
<feature type="transmembrane region" description="Helical" evidence="20">
    <location>
        <begin position="92"/>
        <end position="113"/>
    </location>
</feature>
<evidence type="ECO:0000313" key="21">
    <source>
        <dbReference type="EMBL" id="MCX5568590.1"/>
    </source>
</evidence>
<keyword evidence="22" id="KW-1185">Reference proteome</keyword>
<evidence type="ECO:0000256" key="20">
    <source>
        <dbReference type="SAM" id="Phobius"/>
    </source>
</evidence>
<evidence type="ECO:0000256" key="14">
    <source>
        <dbReference type="ARBA" id="ARBA00023136"/>
    </source>
</evidence>
<evidence type="ECO:0000256" key="8">
    <source>
        <dbReference type="ARBA" id="ARBA00022516"/>
    </source>
</evidence>
<keyword evidence="11 20" id="KW-0812">Transmembrane</keyword>
<comment type="function">
    <text evidence="19">Condenses choline with CDP-diglyceride to produce phosphatidylcholine and CMP.</text>
</comment>
<feature type="transmembrane region" description="Helical" evidence="20">
    <location>
        <begin position="202"/>
        <end position="222"/>
    </location>
</feature>
<keyword evidence="8 19" id="KW-0444">Lipid biosynthesis</keyword>
<evidence type="ECO:0000256" key="10">
    <source>
        <dbReference type="ARBA" id="ARBA00022679"/>
    </source>
</evidence>
<keyword evidence="14 19" id="KW-0472">Membrane</keyword>
<dbReference type="EMBL" id="JAPKNK010000002">
    <property type="protein sequence ID" value="MCX5568590.1"/>
    <property type="molecule type" value="Genomic_DNA"/>
</dbReference>
<name>A0A9X3DZ93_9HYPH</name>
<comment type="catalytic activity">
    <reaction evidence="1 19">
        <text>a CDP-1,2-diacyl-sn-glycerol + choline = a 1,2-diacyl-sn-glycero-3-phosphocholine + CMP + H(+)</text>
        <dbReference type="Rhea" id="RHEA:14597"/>
        <dbReference type="ChEBI" id="CHEBI:15354"/>
        <dbReference type="ChEBI" id="CHEBI:15378"/>
        <dbReference type="ChEBI" id="CHEBI:57643"/>
        <dbReference type="ChEBI" id="CHEBI:58332"/>
        <dbReference type="ChEBI" id="CHEBI:60377"/>
        <dbReference type="EC" id="2.7.8.24"/>
    </reaction>
</comment>
<sequence>MPTTKTWAVHLLTASGAAFALLAALAVARGAWVETFLWLGAALFVDGVDGPLARGFRVGERVPWFDGAILDMVIDYTTYVFIPALILARSDLMPPMLAAPAGILVAVIGALYFADTRMKTREYGFRGFPAVWNMVVFVLMVFAPPPVFSVIVIVALAVLTFSPVEFVHPVRVKRLRPLTLTVTLAWSIFSLLSVLAELKPNQLVLAGLGLTTVYLTIIGAVLQATRFRLPRRS</sequence>
<evidence type="ECO:0000256" key="13">
    <source>
        <dbReference type="ARBA" id="ARBA00023098"/>
    </source>
</evidence>
<evidence type="ECO:0000256" key="11">
    <source>
        <dbReference type="ARBA" id="ARBA00022692"/>
    </source>
</evidence>
<evidence type="ECO:0000313" key="22">
    <source>
        <dbReference type="Proteomes" id="UP001144805"/>
    </source>
</evidence>
<dbReference type="EC" id="2.7.8.24" evidence="5 19"/>
<keyword evidence="9 19" id="KW-0997">Cell inner membrane</keyword>
<dbReference type="Gene3D" id="1.20.120.1760">
    <property type="match status" value="1"/>
</dbReference>
<keyword evidence="10 19" id="KW-0808">Transferase</keyword>
<evidence type="ECO:0000256" key="12">
    <source>
        <dbReference type="ARBA" id="ARBA00022989"/>
    </source>
</evidence>
<evidence type="ECO:0000256" key="9">
    <source>
        <dbReference type="ARBA" id="ARBA00022519"/>
    </source>
</evidence>
<evidence type="ECO:0000256" key="2">
    <source>
        <dbReference type="ARBA" id="ARBA00001936"/>
    </source>
</evidence>
<keyword evidence="16 19" id="KW-0464">Manganese</keyword>
<comment type="cofactor">
    <cofactor evidence="2 19">
        <name>Mn(2+)</name>
        <dbReference type="ChEBI" id="CHEBI:29035"/>
    </cofactor>
</comment>
<dbReference type="GO" id="GO:0008654">
    <property type="term" value="P:phospholipid biosynthetic process"/>
    <property type="evidence" value="ECO:0007669"/>
    <property type="project" value="UniProtKB-KW"/>
</dbReference>
<dbReference type="InterPro" id="IPR043130">
    <property type="entry name" value="CDP-OH_PTrfase_TM_dom"/>
</dbReference>
<evidence type="ECO:0000256" key="7">
    <source>
        <dbReference type="ARBA" id="ARBA00022475"/>
    </source>
</evidence>
<evidence type="ECO:0000256" key="4">
    <source>
        <dbReference type="ARBA" id="ARBA00010441"/>
    </source>
</evidence>
<comment type="caution">
    <text evidence="21">The sequence shown here is derived from an EMBL/GenBank/DDBJ whole genome shotgun (WGS) entry which is preliminary data.</text>
</comment>
<comment type="subcellular location">
    <subcellularLocation>
        <location evidence="3 19">Cell inner membrane</location>
        <topology evidence="3 19">Multi-pass membrane protein</topology>
    </subcellularLocation>
</comment>
<evidence type="ECO:0000256" key="17">
    <source>
        <dbReference type="ARBA" id="ARBA00023264"/>
    </source>
</evidence>
<evidence type="ECO:0000256" key="18">
    <source>
        <dbReference type="ARBA" id="ARBA00033321"/>
    </source>
</evidence>
<dbReference type="RefSeq" id="WP_266337564.1">
    <property type="nucleotide sequence ID" value="NZ_JAPKNK010000002.1"/>
</dbReference>